<protein>
    <submittedName>
        <fullName evidence="1">RHTO0S01e17172g1_1</fullName>
    </submittedName>
</protein>
<evidence type="ECO:0000313" key="1">
    <source>
        <dbReference type="EMBL" id="CDR36234.1"/>
    </source>
</evidence>
<dbReference type="PANTHER" id="PTHR34724:SF2">
    <property type="entry name" value="OS12G0596101 PROTEIN"/>
    <property type="match status" value="1"/>
</dbReference>
<accession>A0A061AFA5</accession>
<dbReference type="EMBL" id="LK052936">
    <property type="protein sequence ID" value="CDR36234.1"/>
    <property type="molecule type" value="Genomic_DNA"/>
</dbReference>
<sequence>MCKPAYCANEDCHKKTWWGCGNHIDSVMNSVPESEKCHCEPHNPLAPGVVPEGVKK</sequence>
<proteinExistence type="predicted"/>
<dbReference type="OrthoDB" id="88410at2759"/>
<organism evidence="1">
    <name type="scientific">Rhodotorula toruloides</name>
    <name type="common">Yeast</name>
    <name type="synonym">Rhodosporidium toruloides</name>
    <dbReference type="NCBI Taxonomy" id="5286"/>
    <lineage>
        <taxon>Eukaryota</taxon>
        <taxon>Fungi</taxon>
        <taxon>Dikarya</taxon>
        <taxon>Basidiomycota</taxon>
        <taxon>Pucciniomycotina</taxon>
        <taxon>Microbotryomycetes</taxon>
        <taxon>Sporidiobolales</taxon>
        <taxon>Sporidiobolaceae</taxon>
        <taxon>Rhodotorula</taxon>
    </lineage>
</organism>
<reference evidence="1" key="1">
    <citation type="journal article" date="2014" name="Genome Announc.">
        <title>Draft genome sequence of Rhodosporidium toruloides CECT1137, an oleaginous yeast of biotechnological interest.</title>
        <authorList>
            <person name="Morin N."/>
            <person name="Calcas X."/>
            <person name="Devillers H."/>
            <person name="Durrens P."/>
            <person name="Sherman D.J."/>
            <person name="Nicaud J.-M."/>
            <person name="Neuveglise C."/>
        </authorList>
    </citation>
    <scope>NUCLEOTIDE SEQUENCE</scope>
    <source>
        <strain evidence="1">CECT1137</strain>
    </source>
</reference>
<dbReference type="PANTHER" id="PTHR34724">
    <property type="entry name" value="OS12G0596101 PROTEIN"/>
    <property type="match status" value="1"/>
</dbReference>
<name>A0A061AFA5_RHOTO</name>
<gene>
    <name evidence="1" type="ORF">RHTO0S_01e17172g</name>
</gene>
<dbReference type="AlphaFoldDB" id="A0A061AFA5"/>